<name>A0A0E2D0Q1_LEPIR</name>
<organism evidence="1 2">
    <name type="scientific">Leptospira interrogans str. UI 12758</name>
    <dbReference type="NCBI Taxonomy" id="1049938"/>
    <lineage>
        <taxon>Bacteria</taxon>
        <taxon>Pseudomonadati</taxon>
        <taxon>Spirochaetota</taxon>
        <taxon>Spirochaetia</taxon>
        <taxon>Leptospirales</taxon>
        <taxon>Leptospiraceae</taxon>
        <taxon>Leptospira</taxon>
    </lineage>
</organism>
<dbReference type="EMBL" id="AHNR02000065">
    <property type="protein sequence ID" value="EKR53438.1"/>
    <property type="molecule type" value="Genomic_DNA"/>
</dbReference>
<reference evidence="1 2" key="1">
    <citation type="submission" date="2012-10" db="EMBL/GenBank/DDBJ databases">
        <authorList>
            <person name="Harkins D.M."/>
            <person name="Durkin A.S."/>
            <person name="Brinkac L.M."/>
            <person name="Haft D.H."/>
            <person name="Selengut J.D."/>
            <person name="Sanka R."/>
            <person name="DePew J."/>
            <person name="Purushe J."/>
            <person name="Chanthongthip A."/>
            <person name="Lattana O."/>
            <person name="Phetsouvanh R."/>
            <person name="Newton P.N."/>
            <person name="Vinetz J.M."/>
            <person name="Sutton G.G."/>
            <person name="Nierman W.C."/>
            <person name="Fouts D.E."/>
        </authorList>
    </citation>
    <scope>NUCLEOTIDE SEQUENCE [LARGE SCALE GENOMIC DNA]</scope>
    <source>
        <strain evidence="1 2">UI 12758</strain>
    </source>
</reference>
<comment type="caution">
    <text evidence="1">The sequence shown here is derived from an EMBL/GenBank/DDBJ whole genome shotgun (WGS) entry which is preliminary data.</text>
</comment>
<sequence>MKFFCKSGLASRFLLFRASSVSENLQFNFENVRTLTN</sequence>
<accession>A0A0E2D0Q1</accession>
<protein>
    <submittedName>
        <fullName evidence="1">Uncharacterized protein</fullName>
    </submittedName>
</protein>
<evidence type="ECO:0000313" key="2">
    <source>
        <dbReference type="Proteomes" id="UP000001340"/>
    </source>
</evidence>
<gene>
    <name evidence="1" type="ORF">LEP1GSC105_4826</name>
</gene>
<dbReference type="AlphaFoldDB" id="A0A0E2D0Q1"/>
<proteinExistence type="predicted"/>
<evidence type="ECO:0000313" key="1">
    <source>
        <dbReference type="EMBL" id="EKR53438.1"/>
    </source>
</evidence>
<dbReference type="Proteomes" id="UP000001340">
    <property type="component" value="Unassembled WGS sequence"/>
</dbReference>